<keyword evidence="6" id="KW-1185">Reference proteome</keyword>
<dbReference type="Gene3D" id="3.90.220.20">
    <property type="entry name" value="DNA methylase specificity domains"/>
    <property type="match status" value="2"/>
</dbReference>
<dbReference type="SUPFAM" id="SSF116734">
    <property type="entry name" value="DNA methylase specificity domain"/>
    <property type="match status" value="2"/>
</dbReference>
<dbReference type="Pfam" id="PF01420">
    <property type="entry name" value="Methylase_S"/>
    <property type="match status" value="2"/>
</dbReference>
<dbReference type="GO" id="GO:0003677">
    <property type="term" value="F:DNA binding"/>
    <property type="evidence" value="ECO:0007669"/>
    <property type="project" value="UniProtKB-KW"/>
</dbReference>
<comment type="similarity">
    <text evidence="1">Belongs to the type-I restriction system S methylase family.</text>
</comment>
<protein>
    <recommendedName>
        <fullName evidence="4">Type I restriction modification DNA specificity domain-containing protein</fullName>
    </recommendedName>
</protein>
<keyword evidence="2" id="KW-0680">Restriction system</keyword>
<dbReference type="Proteomes" id="UP000239068">
    <property type="component" value="Unassembled WGS sequence"/>
</dbReference>
<evidence type="ECO:0000256" key="2">
    <source>
        <dbReference type="ARBA" id="ARBA00022747"/>
    </source>
</evidence>
<organism evidence="5 6">
    <name type="scientific">Polaribacter glomeratus</name>
    <dbReference type="NCBI Taxonomy" id="102"/>
    <lineage>
        <taxon>Bacteria</taxon>
        <taxon>Pseudomonadati</taxon>
        <taxon>Bacteroidota</taxon>
        <taxon>Flavobacteriia</taxon>
        <taxon>Flavobacteriales</taxon>
        <taxon>Flavobacteriaceae</taxon>
    </lineage>
</organism>
<reference evidence="5 6" key="1">
    <citation type="submission" date="2016-12" db="EMBL/GenBank/DDBJ databases">
        <title>Trade-off between light-utilization and light-protection in marine flavobacteria.</title>
        <authorList>
            <person name="Kumagai Y."/>
            <person name="Yoshizawa S."/>
            <person name="Kogure K."/>
            <person name="Iwasaki W."/>
        </authorList>
    </citation>
    <scope>NUCLEOTIDE SEQUENCE [LARGE SCALE GENOMIC DNA]</scope>
    <source>
        <strain evidence="5 6">ATCC 43844</strain>
    </source>
</reference>
<evidence type="ECO:0000256" key="3">
    <source>
        <dbReference type="ARBA" id="ARBA00023125"/>
    </source>
</evidence>
<proteinExistence type="inferred from homology"/>
<feature type="domain" description="Type I restriction modification DNA specificity" evidence="4">
    <location>
        <begin position="1"/>
        <end position="177"/>
    </location>
</feature>
<dbReference type="CDD" id="cd17260">
    <property type="entry name" value="RMtype1_S_EcoEI-TRD1-CR1_like"/>
    <property type="match status" value="1"/>
</dbReference>
<evidence type="ECO:0000313" key="5">
    <source>
        <dbReference type="EMBL" id="PQJ81483.1"/>
    </source>
</evidence>
<dbReference type="AlphaFoldDB" id="A0A2S7WV57"/>
<dbReference type="GO" id="GO:0009307">
    <property type="term" value="P:DNA restriction-modification system"/>
    <property type="evidence" value="ECO:0007669"/>
    <property type="project" value="UniProtKB-KW"/>
</dbReference>
<gene>
    <name evidence="5" type="ORF">BTO16_02345</name>
</gene>
<accession>A0A2S7WV57</accession>
<evidence type="ECO:0000313" key="6">
    <source>
        <dbReference type="Proteomes" id="UP000239068"/>
    </source>
</evidence>
<dbReference type="InterPro" id="IPR052021">
    <property type="entry name" value="Type-I_RS_S_subunit"/>
</dbReference>
<dbReference type="CDD" id="cd17495">
    <property type="entry name" value="RMtype1_S_Cep9333ORF4827P-TRD2-CR2_like"/>
    <property type="match status" value="1"/>
</dbReference>
<keyword evidence="3" id="KW-0238">DNA-binding</keyword>
<dbReference type="PANTHER" id="PTHR30408:SF12">
    <property type="entry name" value="TYPE I RESTRICTION ENZYME MJAVIII SPECIFICITY SUBUNIT"/>
    <property type="match status" value="1"/>
</dbReference>
<evidence type="ECO:0000259" key="4">
    <source>
        <dbReference type="Pfam" id="PF01420"/>
    </source>
</evidence>
<dbReference type="InterPro" id="IPR000055">
    <property type="entry name" value="Restrct_endonuc_typeI_TRD"/>
</dbReference>
<dbReference type="EMBL" id="MSCM01000001">
    <property type="protein sequence ID" value="PQJ81483.1"/>
    <property type="molecule type" value="Genomic_DNA"/>
</dbReference>
<sequence>MEGWIEVRFGDVVQFPPKIKMKKDESYPFIPMENLDSGIKYVKPIIEKGLKGSGSKFEEGDTLFARITPCLQNGKIAQAKELNGKSGFGSTEYFVFRGKKDITDTDFVYYLSKTHWFQQNAINSMVGSSGRQRADAGFVKSIKINLPPLKTQRKIASILSGYDDLIENNLKRIKLLEEQAQQTYEEWFVRFKFHGYENVEIDAVSGLPVGWEKVKLVECANLVMGQSPKSEFYNNEEKGLPFHQGVKDYGLRFPTNSSWSTQGNRIAEEDSILFSVRAPVGRLNVAIEKLIIGRGLASINHKKHWNSFLLYQLQNIFYEDNLMGGGAIYNSVTKKDVERIEILHATEEINIQFNHLTSNIDKQIKNLTKQNQHLKEARDILLPRLMSGLVDVESL</sequence>
<name>A0A2S7WV57_9FLAO</name>
<dbReference type="PANTHER" id="PTHR30408">
    <property type="entry name" value="TYPE-1 RESTRICTION ENZYME ECOKI SPECIFICITY PROTEIN"/>
    <property type="match status" value="1"/>
</dbReference>
<feature type="domain" description="Type I restriction modification DNA specificity" evidence="4">
    <location>
        <begin position="208"/>
        <end position="366"/>
    </location>
</feature>
<dbReference type="InterPro" id="IPR044946">
    <property type="entry name" value="Restrct_endonuc_typeI_TRD_sf"/>
</dbReference>
<comment type="caution">
    <text evidence="5">The sequence shown here is derived from an EMBL/GenBank/DDBJ whole genome shotgun (WGS) entry which is preliminary data.</text>
</comment>
<evidence type="ECO:0000256" key="1">
    <source>
        <dbReference type="ARBA" id="ARBA00010923"/>
    </source>
</evidence>